<evidence type="ECO:0000256" key="1">
    <source>
        <dbReference type="SAM" id="SignalP"/>
    </source>
</evidence>
<dbReference type="RefSeq" id="WP_124538793.1">
    <property type="nucleotide sequence ID" value="NZ_QUSW01000001.1"/>
</dbReference>
<dbReference type="InterPro" id="IPR050620">
    <property type="entry name" value="Thioredoxin_H-type-like"/>
</dbReference>
<dbReference type="InterPro" id="IPR036249">
    <property type="entry name" value="Thioredoxin-like_sf"/>
</dbReference>
<dbReference type="InterPro" id="IPR013766">
    <property type="entry name" value="Thioredoxin_domain"/>
</dbReference>
<evidence type="ECO:0000313" key="4">
    <source>
        <dbReference type="Proteomes" id="UP000267464"/>
    </source>
</evidence>
<feature type="chain" id="PRO_5018065739" description="Thioredoxin domain-containing protein" evidence="1">
    <location>
        <begin position="22"/>
        <end position="255"/>
    </location>
</feature>
<protein>
    <recommendedName>
        <fullName evidence="2">Thioredoxin domain-containing protein</fullName>
    </recommendedName>
</protein>
<dbReference type="SUPFAM" id="SSF52833">
    <property type="entry name" value="Thioredoxin-like"/>
    <property type="match status" value="2"/>
</dbReference>
<keyword evidence="1" id="KW-0732">Signal</keyword>
<keyword evidence="4" id="KW-1185">Reference proteome</keyword>
<dbReference type="PANTHER" id="PTHR10438">
    <property type="entry name" value="THIOREDOXIN"/>
    <property type="match status" value="1"/>
</dbReference>
<organism evidence="3 4">
    <name type="scientific">Piscinibacter terrae</name>
    <dbReference type="NCBI Taxonomy" id="2496871"/>
    <lineage>
        <taxon>Bacteria</taxon>
        <taxon>Pseudomonadati</taxon>
        <taxon>Pseudomonadota</taxon>
        <taxon>Betaproteobacteria</taxon>
        <taxon>Burkholderiales</taxon>
        <taxon>Sphaerotilaceae</taxon>
        <taxon>Piscinibacter</taxon>
    </lineage>
</organism>
<dbReference type="PROSITE" id="PS51352">
    <property type="entry name" value="THIOREDOXIN_2"/>
    <property type="match status" value="1"/>
</dbReference>
<dbReference type="CDD" id="cd02947">
    <property type="entry name" value="TRX_family"/>
    <property type="match status" value="2"/>
</dbReference>
<dbReference type="Gene3D" id="3.40.30.10">
    <property type="entry name" value="Glutaredoxin"/>
    <property type="match status" value="2"/>
</dbReference>
<sequence length="255" mass="28163">MFVRWLSALAVLMLASMQVWAAGEPIESVEPGAIEALVQSHKTGMLVVSITSLDSNCRPCIRANTEFQRVAKEMGGKARFVQVAWQPWSRFPTEIQPFLKQYGIPGVPARLVFQDGKFEGKMIGEPPPPPKPSPLNVTGSIEQVDPTKAEQAVAKSSGVVVVMLSSFETQCVFCMKANPLFESLAQRTASGDAKVKYLRVMYRPWTSVTQDHFGEKLQVNGLPVFLTYKDGQPVRRRNGIAEVGELEKLLLDGVR</sequence>
<feature type="signal peptide" evidence="1">
    <location>
        <begin position="1"/>
        <end position="21"/>
    </location>
</feature>
<name>A0A3N7JZA9_9BURK</name>
<dbReference type="Proteomes" id="UP000267464">
    <property type="component" value="Unassembled WGS sequence"/>
</dbReference>
<evidence type="ECO:0000259" key="2">
    <source>
        <dbReference type="PROSITE" id="PS51352"/>
    </source>
</evidence>
<dbReference type="AlphaFoldDB" id="A0A3N7JZA9"/>
<feature type="domain" description="Thioredoxin" evidence="2">
    <location>
        <begin position="121"/>
        <end position="255"/>
    </location>
</feature>
<evidence type="ECO:0000313" key="3">
    <source>
        <dbReference type="EMBL" id="RQP26119.1"/>
    </source>
</evidence>
<dbReference type="EMBL" id="QUSW01000001">
    <property type="protein sequence ID" value="RQP26119.1"/>
    <property type="molecule type" value="Genomic_DNA"/>
</dbReference>
<gene>
    <name evidence="3" type="ORF">DZC73_03495</name>
</gene>
<dbReference type="PANTHER" id="PTHR10438:SF468">
    <property type="entry name" value="THIOREDOXIN-1-RELATED"/>
    <property type="match status" value="1"/>
</dbReference>
<dbReference type="Pfam" id="PF00085">
    <property type="entry name" value="Thioredoxin"/>
    <property type="match status" value="1"/>
</dbReference>
<reference evidence="3 4" key="1">
    <citation type="submission" date="2018-08" db="EMBL/GenBank/DDBJ databases">
        <authorList>
            <person name="Khan S.A."/>
            <person name="Jeon C.O."/>
            <person name="Chun B.H."/>
            <person name="Jeong S.E."/>
        </authorList>
    </citation>
    <scope>NUCLEOTIDE SEQUENCE [LARGE SCALE GENOMIC DNA]</scope>
    <source>
        <strain evidence="3 4">S-16</strain>
    </source>
</reference>
<reference evidence="3 4" key="2">
    <citation type="submission" date="2018-12" db="EMBL/GenBank/DDBJ databases">
        <title>Rhizobacter gummiphilus sp. nov., a rubber-degrading bacterium isolated from the soil of a botanical garden in Japan.</title>
        <authorList>
            <person name="Shunsuke S.S."/>
        </authorList>
    </citation>
    <scope>NUCLEOTIDE SEQUENCE [LARGE SCALE GENOMIC DNA]</scope>
    <source>
        <strain evidence="3 4">S-16</strain>
    </source>
</reference>
<proteinExistence type="predicted"/>
<accession>A0A3N7JZA9</accession>
<comment type="caution">
    <text evidence="3">The sequence shown here is derived from an EMBL/GenBank/DDBJ whole genome shotgun (WGS) entry which is preliminary data.</text>
</comment>
<dbReference type="OrthoDB" id="8748230at2"/>